<dbReference type="Pfam" id="PF00583">
    <property type="entry name" value="Acetyltransf_1"/>
    <property type="match status" value="1"/>
</dbReference>
<feature type="region of interest" description="Disordered" evidence="1">
    <location>
        <begin position="1"/>
        <end position="26"/>
    </location>
</feature>
<dbReference type="CDD" id="cd04301">
    <property type="entry name" value="NAT_SF"/>
    <property type="match status" value="1"/>
</dbReference>
<organism evidence="3 4">
    <name type="scientific">Halorubrum vacuolatum</name>
    <name type="common">Natronobacterium vacuolatum</name>
    <dbReference type="NCBI Taxonomy" id="63740"/>
    <lineage>
        <taxon>Archaea</taxon>
        <taxon>Methanobacteriati</taxon>
        <taxon>Methanobacteriota</taxon>
        <taxon>Stenosarchaea group</taxon>
        <taxon>Halobacteria</taxon>
        <taxon>Halobacteriales</taxon>
        <taxon>Haloferacaceae</taxon>
        <taxon>Halorubrum</taxon>
    </lineage>
</organism>
<name>A0A238VE78_HALVU</name>
<keyword evidence="4" id="KW-1185">Reference proteome</keyword>
<evidence type="ECO:0000313" key="4">
    <source>
        <dbReference type="Proteomes" id="UP000198397"/>
    </source>
</evidence>
<reference evidence="3 4" key="1">
    <citation type="submission" date="2017-06" db="EMBL/GenBank/DDBJ databases">
        <authorList>
            <person name="Kim H.J."/>
            <person name="Triplett B.A."/>
        </authorList>
    </citation>
    <scope>NUCLEOTIDE SEQUENCE [LARGE SCALE GENOMIC DNA]</scope>
    <source>
        <strain evidence="3 4">DSM 8800</strain>
    </source>
</reference>
<dbReference type="InterPro" id="IPR000182">
    <property type="entry name" value="GNAT_dom"/>
</dbReference>
<gene>
    <name evidence="3" type="ORF">SAMN06264855_102344</name>
</gene>
<dbReference type="PROSITE" id="PS51186">
    <property type="entry name" value="GNAT"/>
    <property type="match status" value="1"/>
</dbReference>
<feature type="domain" description="N-acetyltransferase" evidence="2">
    <location>
        <begin position="54"/>
        <end position="199"/>
    </location>
</feature>
<protein>
    <submittedName>
        <fullName evidence="3">L-amino acid N-acyltransferase YncA</fullName>
    </submittedName>
</protein>
<feature type="compositionally biased region" description="Basic and acidic residues" evidence="1">
    <location>
        <begin position="1"/>
        <end position="19"/>
    </location>
</feature>
<dbReference type="PANTHER" id="PTHR43617">
    <property type="entry name" value="L-AMINO ACID N-ACETYLTRANSFERASE"/>
    <property type="match status" value="1"/>
</dbReference>
<sequence length="215" mass="24141">MSAQRDRSDRTTTEGKRSESSGSACGGWDSGRCVGTPVCPPRCPRFLDKEGRRWTLRPAAENDLEALLEMYDAFGPADRAQGVPPIGARRQREWIELLFEEGWNVVAEAEDGRLLGHAVYTPMDVPDPELAVFVHPEYRGRGLGTELCRHVIATAAERGRERLVLHVETHNRAAITVYRRLGFVTEAREVDLRMALELNEPIATDVRRPPAARER</sequence>
<dbReference type="SUPFAM" id="SSF55729">
    <property type="entry name" value="Acyl-CoA N-acyltransferases (Nat)"/>
    <property type="match status" value="1"/>
</dbReference>
<dbReference type="GO" id="GO:0016747">
    <property type="term" value="F:acyltransferase activity, transferring groups other than amino-acyl groups"/>
    <property type="evidence" value="ECO:0007669"/>
    <property type="project" value="InterPro"/>
</dbReference>
<dbReference type="AlphaFoldDB" id="A0A238VE78"/>
<evidence type="ECO:0000259" key="2">
    <source>
        <dbReference type="PROSITE" id="PS51186"/>
    </source>
</evidence>
<accession>A0A238VE78</accession>
<keyword evidence="3" id="KW-0808">Transferase</keyword>
<proteinExistence type="predicted"/>
<dbReference type="InterPro" id="IPR050276">
    <property type="entry name" value="MshD_Acetyltransferase"/>
</dbReference>
<dbReference type="Proteomes" id="UP000198397">
    <property type="component" value="Unassembled WGS sequence"/>
</dbReference>
<evidence type="ECO:0000313" key="3">
    <source>
        <dbReference type="EMBL" id="SNR32710.1"/>
    </source>
</evidence>
<dbReference type="InterPro" id="IPR016181">
    <property type="entry name" value="Acyl_CoA_acyltransferase"/>
</dbReference>
<dbReference type="OrthoDB" id="339006at2157"/>
<evidence type="ECO:0000256" key="1">
    <source>
        <dbReference type="SAM" id="MobiDB-lite"/>
    </source>
</evidence>
<keyword evidence="3" id="KW-0012">Acyltransferase</keyword>
<dbReference type="Gene3D" id="3.40.630.30">
    <property type="match status" value="1"/>
</dbReference>
<dbReference type="EMBL" id="FZNQ01000002">
    <property type="protein sequence ID" value="SNR32710.1"/>
    <property type="molecule type" value="Genomic_DNA"/>
</dbReference>
<dbReference type="RefSeq" id="WP_089383786.1">
    <property type="nucleotide sequence ID" value="NZ_FZNQ01000002.1"/>
</dbReference>